<protein>
    <submittedName>
        <fullName evidence="3">Secreted protein</fullName>
    </submittedName>
</protein>
<evidence type="ECO:0000313" key="3">
    <source>
        <dbReference type="WBParaSite" id="TCNE_0000130901-mRNA-1"/>
    </source>
</evidence>
<accession>A0A183TYJ0</accession>
<name>A0A183TYJ0_TOXCA</name>
<evidence type="ECO:0000313" key="1">
    <source>
        <dbReference type="EMBL" id="VDM25926.1"/>
    </source>
</evidence>
<sequence>MRATASRRTRVPHAAVCLLLVDAPFPSRYVHNFTYARATISPTTALAFRSFVVNTNKPPIHIQCANHSLEALIAITVLSLNQPLLEQCVRLVRAAFAYRL</sequence>
<organism evidence="2 3">
    <name type="scientific">Toxocara canis</name>
    <name type="common">Canine roundworm</name>
    <dbReference type="NCBI Taxonomy" id="6265"/>
    <lineage>
        <taxon>Eukaryota</taxon>
        <taxon>Metazoa</taxon>
        <taxon>Ecdysozoa</taxon>
        <taxon>Nematoda</taxon>
        <taxon>Chromadorea</taxon>
        <taxon>Rhabditida</taxon>
        <taxon>Spirurina</taxon>
        <taxon>Ascaridomorpha</taxon>
        <taxon>Ascaridoidea</taxon>
        <taxon>Toxocaridae</taxon>
        <taxon>Toxocara</taxon>
    </lineage>
</organism>
<dbReference type="AlphaFoldDB" id="A0A183TYJ0"/>
<reference evidence="1 2" key="2">
    <citation type="submission" date="2018-11" db="EMBL/GenBank/DDBJ databases">
        <authorList>
            <consortium name="Pathogen Informatics"/>
        </authorList>
    </citation>
    <scope>NUCLEOTIDE SEQUENCE [LARGE SCALE GENOMIC DNA]</scope>
</reference>
<evidence type="ECO:0000313" key="2">
    <source>
        <dbReference type="Proteomes" id="UP000050794"/>
    </source>
</evidence>
<gene>
    <name evidence="1" type="ORF">TCNE_LOCUS1310</name>
</gene>
<keyword evidence="2" id="KW-1185">Reference proteome</keyword>
<reference evidence="3" key="1">
    <citation type="submission" date="2016-06" db="UniProtKB">
        <authorList>
            <consortium name="WormBaseParasite"/>
        </authorList>
    </citation>
    <scope>IDENTIFICATION</scope>
</reference>
<dbReference type="WBParaSite" id="TCNE_0000130901-mRNA-1">
    <property type="protein sequence ID" value="TCNE_0000130901-mRNA-1"/>
    <property type="gene ID" value="TCNE_0000130901"/>
</dbReference>
<proteinExistence type="predicted"/>
<dbReference type="EMBL" id="UYWY01000936">
    <property type="protein sequence ID" value="VDM25926.1"/>
    <property type="molecule type" value="Genomic_DNA"/>
</dbReference>
<dbReference type="Proteomes" id="UP000050794">
    <property type="component" value="Unassembled WGS sequence"/>
</dbReference>